<reference evidence="2" key="1">
    <citation type="submission" date="2022-08" db="EMBL/GenBank/DDBJ databases">
        <authorList>
            <person name="Kallberg Y."/>
            <person name="Tangrot J."/>
            <person name="Rosling A."/>
        </authorList>
    </citation>
    <scope>NUCLEOTIDE SEQUENCE</scope>
    <source>
        <strain evidence="2">Wild A</strain>
    </source>
</reference>
<dbReference type="AlphaFoldDB" id="A0A9W4X007"/>
<protein>
    <submittedName>
        <fullName evidence="2">9826_t:CDS:1</fullName>
    </submittedName>
</protein>
<accession>A0A9W4X007</accession>
<gene>
    <name evidence="2" type="ORF">FWILDA_LOCUS7522</name>
</gene>
<proteinExistence type="predicted"/>
<comment type="caution">
    <text evidence="2">The sequence shown here is derived from an EMBL/GenBank/DDBJ whole genome shotgun (WGS) entry which is preliminary data.</text>
</comment>
<name>A0A9W4X007_9GLOM</name>
<evidence type="ECO:0000313" key="3">
    <source>
        <dbReference type="Proteomes" id="UP001153678"/>
    </source>
</evidence>
<evidence type="ECO:0000313" key="2">
    <source>
        <dbReference type="EMBL" id="CAI2176310.1"/>
    </source>
</evidence>
<organism evidence="2 3">
    <name type="scientific">Funneliformis geosporum</name>
    <dbReference type="NCBI Taxonomy" id="1117311"/>
    <lineage>
        <taxon>Eukaryota</taxon>
        <taxon>Fungi</taxon>
        <taxon>Fungi incertae sedis</taxon>
        <taxon>Mucoromycota</taxon>
        <taxon>Glomeromycotina</taxon>
        <taxon>Glomeromycetes</taxon>
        <taxon>Glomerales</taxon>
        <taxon>Glomeraceae</taxon>
        <taxon>Funneliformis</taxon>
    </lineage>
</organism>
<dbReference type="EMBL" id="CAMKVN010001486">
    <property type="protein sequence ID" value="CAI2176310.1"/>
    <property type="molecule type" value="Genomic_DNA"/>
</dbReference>
<sequence length="64" mass="7450">MPIMPKVNSKKQLNQTTNKQDEPLKKIENLANKYDIREGIISEILKEKDCWLSVDTNSYQANLK</sequence>
<keyword evidence="3" id="KW-1185">Reference proteome</keyword>
<feature type="region of interest" description="Disordered" evidence="1">
    <location>
        <begin position="1"/>
        <end position="21"/>
    </location>
</feature>
<evidence type="ECO:0000256" key="1">
    <source>
        <dbReference type="SAM" id="MobiDB-lite"/>
    </source>
</evidence>
<dbReference type="Proteomes" id="UP001153678">
    <property type="component" value="Unassembled WGS sequence"/>
</dbReference>
<feature type="non-terminal residue" evidence="2">
    <location>
        <position position="64"/>
    </location>
</feature>